<evidence type="ECO:0000256" key="2">
    <source>
        <dbReference type="SAM" id="SignalP"/>
    </source>
</evidence>
<dbReference type="EMBL" id="AP021861">
    <property type="protein sequence ID" value="BBO35762.1"/>
    <property type="molecule type" value="Genomic_DNA"/>
</dbReference>
<evidence type="ECO:0000313" key="3">
    <source>
        <dbReference type="EMBL" id="BBO35762.1"/>
    </source>
</evidence>
<evidence type="ECO:0000256" key="1">
    <source>
        <dbReference type="SAM" id="MobiDB-lite"/>
    </source>
</evidence>
<feature type="compositionally biased region" description="Gly residues" evidence="1">
    <location>
        <begin position="95"/>
        <end position="110"/>
    </location>
</feature>
<dbReference type="Proteomes" id="UP000326837">
    <property type="component" value="Chromosome"/>
</dbReference>
<feature type="chain" id="PRO_5024935313" description="Phosphate-selective porin O and P" evidence="2">
    <location>
        <begin position="28"/>
        <end position="541"/>
    </location>
</feature>
<accession>A0A5K7XI81</accession>
<dbReference type="InterPro" id="IPR023614">
    <property type="entry name" value="Porin_dom_sf"/>
</dbReference>
<protein>
    <recommendedName>
        <fullName evidence="5">Phosphate-selective porin O and P</fullName>
    </recommendedName>
</protein>
<sequence>MRIRGRQQLIGCFLAAWLALGVGGALAEDAASVSNAIDTTAPAVVSLETRLQQLEQNHAALATQHEEMIVENQRLRSQVEAMTASLDDALDRSSGSGGEGAFANGGGPIGQGPSSRWSFDDQPDDIRGDEPEPAEGEQRTASTFGEGFKWTTHDGEFDMAFHNETQLDVRAYEQNDSEPVNQFGFYTSRMRLYFNGSLTEPIEYSVSVNKGLGDLNLLDAYFNFNYDSRFQFRVGRFRVPYTYDWYALSNQFLPTPERSVFAINYGYNRNWALMLHGERGDEKGEYAVALSAGPRNQYYDFNADKDVLAYLNLRPLQDNEELPALKYWNVGGSMAYGIQDQAPRPRQFWTSLNATDSEGADEAAPWFLELNDDVRERGPRHLWDVHSALYYKQLTLMTGWETGYNSYSVGDDPYLRVPTHGWHAQFGYFLTGEELTRRTFVEPLHPFDLRDEKRGLGAIEVQSRYDEFTVGDEIFSGGFADRNEWTGHVKTIDSGVNWYLNKFTKIYFDWQHAMFAQPIPYRPGGMQHHSNLFWTRFQIYF</sequence>
<feature type="signal peptide" evidence="2">
    <location>
        <begin position="1"/>
        <end position="27"/>
    </location>
</feature>
<dbReference type="Pfam" id="PF07396">
    <property type="entry name" value="Porin_O_P"/>
    <property type="match status" value="1"/>
</dbReference>
<dbReference type="RefSeq" id="WP_152101068.1">
    <property type="nucleotide sequence ID" value="NZ_AP021861.1"/>
</dbReference>
<dbReference type="Gene3D" id="2.40.160.10">
    <property type="entry name" value="Porin"/>
    <property type="match status" value="1"/>
</dbReference>
<name>A0A5K7XI81_9BACT</name>
<dbReference type="InterPro" id="IPR010870">
    <property type="entry name" value="Porin_O/P"/>
</dbReference>
<evidence type="ECO:0000313" key="4">
    <source>
        <dbReference type="Proteomes" id="UP000326837"/>
    </source>
</evidence>
<feature type="region of interest" description="Disordered" evidence="1">
    <location>
        <begin position="89"/>
        <end position="145"/>
    </location>
</feature>
<keyword evidence="2" id="KW-0732">Signal</keyword>
<dbReference type="AlphaFoldDB" id="A0A5K7XI81"/>
<gene>
    <name evidence="3" type="ORF">PLANPX_5374</name>
</gene>
<dbReference type="KEGG" id="lpav:PLANPX_5374"/>
<dbReference type="SUPFAM" id="SSF56935">
    <property type="entry name" value="Porins"/>
    <property type="match status" value="1"/>
</dbReference>
<proteinExistence type="predicted"/>
<keyword evidence="4" id="KW-1185">Reference proteome</keyword>
<reference evidence="4" key="1">
    <citation type="submission" date="2019-10" db="EMBL/GenBank/DDBJ databases">
        <title>Lacipirellula parvula gen. nov., sp. nov., representing a lineage of planctomycetes widespread in freshwater anoxic habitats, and description of the family Lacipirellulaceae.</title>
        <authorList>
            <person name="Dedysh S.N."/>
            <person name="Kulichevskaya I.S."/>
            <person name="Beletsky A.V."/>
            <person name="Rakitin A.L."/>
            <person name="Mardanov A.V."/>
            <person name="Ivanova A.A."/>
            <person name="Saltykova V.X."/>
            <person name="Rijpstra W.I.C."/>
            <person name="Sinninghe Damste J.S."/>
            <person name="Ravin N.V."/>
        </authorList>
    </citation>
    <scope>NUCLEOTIDE SEQUENCE [LARGE SCALE GENOMIC DNA]</scope>
    <source>
        <strain evidence="4">PX69</strain>
    </source>
</reference>
<organism evidence="3 4">
    <name type="scientific">Lacipirellula parvula</name>
    <dbReference type="NCBI Taxonomy" id="2650471"/>
    <lineage>
        <taxon>Bacteria</taxon>
        <taxon>Pseudomonadati</taxon>
        <taxon>Planctomycetota</taxon>
        <taxon>Planctomycetia</taxon>
        <taxon>Pirellulales</taxon>
        <taxon>Lacipirellulaceae</taxon>
        <taxon>Lacipirellula</taxon>
    </lineage>
</organism>
<evidence type="ECO:0008006" key="5">
    <source>
        <dbReference type="Google" id="ProtNLM"/>
    </source>
</evidence>